<feature type="region of interest" description="Disordered" evidence="14">
    <location>
        <begin position="235"/>
        <end position="354"/>
    </location>
</feature>
<keyword evidence="6" id="KW-0999">Mitochondrion inner membrane</keyword>
<dbReference type="Pfam" id="PF00153">
    <property type="entry name" value="Mito_carr"/>
    <property type="match status" value="2"/>
</dbReference>
<evidence type="ECO:0008006" key="17">
    <source>
        <dbReference type="Google" id="ProtNLM"/>
    </source>
</evidence>
<dbReference type="GeneTree" id="ENSGT00940000160771"/>
<dbReference type="Proteomes" id="UP000823872">
    <property type="component" value="Chromosome E1"/>
</dbReference>
<evidence type="ECO:0000256" key="5">
    <source>
        <dbReference type="ARBA" id="ARBA00022737"/>
    </source>
</evidence>
<name>A0ABI8AJN5_FELCA</name>
<evidence type="ECO:0000256" key="14">
    <source>
        <dbReference type="SAM" id="MobiDB-lite"/>
    </source>
</evidence>
<keyword evidence="9 12" id="KW-0472">Membrane</keyword>
<evidence type="ECO:0000256" key="11">
    <source>
        <dbReference type="ARBA" id="ARBA00037259"/>
    </source>
</evidence>
<keyword evidence="5" id="KW-0677">Repeat</keyword>
<evidence type="ECO:0000256" key="4">
    <source>
        <dbReference type="ARBA" id="ARBA00022692"/>
    </source>
</evidence>
<evidence type="ECO:0000256" key="6">
    <source>
        <dbReference type="ARBA" id="ARBA00022792"/>
    </source>
</evidence>
<evidence type="ECO:0000256" key="13">
    <source>
        <dbReference type="RuleBase" id="RU000488"/>
    </source>
</evidence>
<dbReference type="InterPro" id="IPR018108">
    <property type="entry name" value="MCP_transmembrane"/>
</dbReference>
<comment type="function">
    <text evidence="11">Putative antiporter that exchanges dicarboxylates and sulfur oxoanions across the inner membrane of mitochondria.</text>
</comment>
<dbReference type="PANTHER" id="PTHR45928">
    <property type="entry name" value="RE38146P"/>
    <property type="match status" value="1"/>
</dbReference>
<evidence type="ECO:0000256" key="8">
    <source>
        <dbReference type="ARBA" id="ARBA00023128"/>
    </source>
</evidence>
<comment type="catalytic activity">
    <reaction evidence="10">
        <text>a dicarboxylate(in) + sulfate(out) = a dicarboxylate(out) + sulfate(in)</text>
        <dbReference type="Rhea" id="RHEA:76595"/>
        <dbReference type="ChEBI" id="CHEBI:16189"/>
        <dbReference type="ChEBI" id="CHEBI:28965"/>
    </reaction>
</comment>
<feature type="repeat" description="Solcar" evidence="12">
    <location>
        <begin position="1"/>
        <end position="90"/>
    </location>
</feature>
<comment type="subcellular location">
    <subcellularLocation>
        <location evidence="1">Mitochondrion inner membrane</location>
        <topology evidence="1">Multi-pass membrane protein</topology>
    </subcellularLocation>
</comment>
<reference evidence="15" key="2">
    <citation type="submission" date="2025-08" db="UniProtKB">
        <authorList>
            <consortium name="Ensembl"/>
        </authorList>
    </citation>
    <scope>IDENTIFICATION</scope>
    <source>
        <strain evidence="15">breed Abyssinian</strain>
    </source>
</reference>
<dbReference type="SUPFAM" id="SSF103506">
    <property type="entry name" value="Mitochondrial carrier"/>
    <property type="match status" value="1"/>
</dbReference>
<evidence type="ECO:0000256" key="3">
    <source>
        <dbReference type="ARBA" id="ARBA00022448"/>
    </source>
</evidence>
<evidence type="ECO:0000313" key="15">
    <source>
        <dbReference type="Ensembl" id="ENSFCTP00005059511.1"/>
    </source>
</evidence>
<proteinExistence type="inferred from homology"/>
<keyword evidence="4 12" id="KW-0812">Transmembrane</keyword>
<feature type="compositionally biased region" description="Pro residues" evidence="14">
    <location>
        <begin position="245"/>
        <end position="254"/>
    </location>
</feature>
<evidence type="ECO:0000256" key="12">
    <source>
        <dbReference type="PROSITE-ProRule" id="PRU00282"/>
    </source>
</evidence>
<evidence type="ECO:0000256" key="2">
    <source>
        <dbReference type="ARBA" id="ARBA00006375"/>
    </source>
</evidence>
<reference evidence="15" key="3">
    <citation type="submission" date="2025-09" db="UniProtKB">
        <authorList>
            <consortium name="Ensembl"/>
        </authorList>
    </citation>
    <scope>IDENTIFICATION</scope>
    <source>
        <strain evidence="15">breed Abyssinian</strain>
    </source>
</reference>
<feature type="repeat" description="Solcar" evidence="12">
    <location>
        <begin position="100"/>
        <end position="193"/>
    </location>
</feature>
<comment type="similarity">
    <text evidence="2 13">Belongs to the mitochondrial carrier (TC 2.A.29) family.</text>
</comment>
<keyword evidence="8" id="KW-0496">Mitochondrion</keyword>
<dbReference type="PANTHER" id="PTHR45928:SF2">
    <property type="entry name" value="SOLUTE CARRIER FAMILY 25 MEMBER 35"/>
    <property type="match status" value="1"/>
</dbReference>
<evidence type="ECO:0000313" key="16">
    <source>
        <dbReference type="Proteomes" id="UP000823872"/>
    </source>
</evidence>
<gene>
    <name evidence="15" type="primary">SLC25A35</name>
</gene>
<keyword evidence="7" id="KW-1133">Transmembrane helix</keyword>
<keyword evidence="16" id="KW-1185">Reference proteome</keyword>
<evidence type="ECO:0000256" key="10">
    <source>
        <dbReference type="ARBA" id="ARBA00035937"/>
    </source>
</evidence>
<feature type="compositionally biased region" description="Pro residues" evidence="14">
    <location>
        <begin position="321"/>
        <end position="331"/>
    </location>
</feature>
<accession>A0ABI8AJN5</accession>
<feature type="compositionally biased region" description="Low complexity" evidence="14">
    <location>
        <begin position="255"/>
        <end position="264"/>
    </location>
</feature>
<dbReference type="PROSITE" id="PS50920">
    <property type="entry name" value="SOLCAR"/>
    <property type="match status" value="2"/>
</dbReference>
<dbReference type="Ensembl" id="ENSFCTT00005088227.1">
    <property type="protein sequence ID" value="ENSFCTP00005059511.1"/>
    <property type="gene ID" value="ENSFCTG00005031785.1"/>
</dbReference>
<sequence>MDFLMSGLAACGACLFTNPLEVVKTRMQLQGELQAPGTYQRHYRNVFHAFITIGRVDGLAALQKGLAPALLYQFLMNGIRLGTYGLAEAGGYLHTAEGTLSPPRSAAAGALAGVMGAYLGSPIYMVKTHLQAQAASEIAVGHQYKHQGMFQALSEIGQKHGLVGLWRGALGGLPRVIIGSSTQLCTFSSTKDLITQWEILPPQSWKVALAAAMVSGIAVVLAMTPFDVVSTRLYNQPTDSQGKPQAPPTPPAPALPLASRAGAASLTAQPPLPARGPAAPEVPRSGSGPSRGGRRLPDCSGPAGDRWREARQTPGVTPAAPRIPPCRPAVPAPSHLTSMAPGGRVAEKAPPNSG</sequence>
<dbReference type="InterPro" id="IPR023395">
    <property type="entry name" value="MCP_dom_sf"/>
</dbReference>
<keyword evidence="3 13" id="KW-0813">Transport</keyword>
<evidence type="ECO:0000256" key="9">
    <source>
        <dbReference type="ARBA" id="ARBA00023136"/>
    </source>
</evidence>
<protein>
    <recommendedName>
        <fullName evidence="17">Solute carrier family 25 member 35</fullName>
    </recommendedName>
</protein>
<dbReference type="Gene3D" id="1.50.40.10">
    <property type="entry name" value="Mitochondrial carrier domain"/>
    <property type="match status" value="1"/>
</dbReference>
<evidence type="ECO:0000256" key="1">
    <source>
        <dbReference type="ARBA" id="ARBA00004448"/>
    </source>
</evidence>
<reference evidence="15 16" key="1">
    <citation type="submission" date="2021-02" db="EMBL/GenBank/DDBJ databases">
        <title>Safari Cat Assemblies.</title>
        <authorList>
            <person name="Bredemeyer K.R."/>
            <person name="Murphy W.J."/>
        </authorList>
    </citation>
    <scope>NUCLEOTIDE SEQUENCE [LARGE SCALE GENOMIC DNA]</scope>
</reference>
<dbReference type="InterPro" id="IPR051508">
    <property type="entry name" value="Mito_Carrier_Antiporter"/>
</dbReference>
<evidence type="ECO:0000256" key="7">
    <source>
        <dbReference type="ARBA" id="ARBA00022989"/>
    </source>
</evidence>
<organism evidence="15 16">
    <name type="scientific">Felis catus</name>
    <name type="common">Cat</name>
    <name type="synonym">Felis silvestris catus</name>
    <dbReference type="NCBI Taxonomy" id="9685"/>
    <lineage>
        <taxon>Eukaryota</taxon>
        <taxon>Metazoa</taxon>
        <taxon>Chordata</taxon>
        <taxon>Craniata</taxon>
        <taxon>Vertebrata</taxon>
        <taxon>Euteleostomi</taxon>
        <taxon>Mammalia</taxon>
        <taxon>Eutheria</taxon>
        <taxon>Laurasiatheria</taxon>
        <taxon>Carnivora</taxon>
        <taxon>Feliformia</taxon>
        <taxon>Felidae</taxon>
        <taxon>Felinae</taxon>
        <taxon>Felis</taxon>
    </lineage>
</organism>